<reference evidence="1 2" key="1">
    <citation type="journal article" date="2012" name="Science">
        <title>The Paleozoic origin of enzymatic lignin decomposition reconstructed from 31 fungal genomes.</title>
        <authorList>
            <person name="Floudas D."/>
            <person name="Binder M."/>
            <person name="Riley R."/>
            <person name="Barry K."/>
            <person name="Blanchette R.A."/>
            <person name="Henrissat B."/>
            <person name="Martinez A.T."/>
            <person name="Otillar R."/>
            <person name="Spatafora J.W."/>
            <person name="Yadav J.S."/>
            <person name="Aerts A."/>
            <person name="Benoit I."/>
            <person name="Boyd A."/>
            <person name="Carlson A."/>
            <person name="Copeland A."/>
            <person name="Coutinho P.M."/>
            <person name="de Vries R.P."/>
            <person name="Ferreira P."/>
            <person name="Findley K."/>
            <person name="Foster B."/>
            <person name="Gaskell J."/>
            <person name="Glotzer D."/>
            <person name="Gorecki P."/>
            <person name="Heitman J."/>
            <person name="Hesse C."/>
            <person name="Hori C."/>
            <person name="Igarashi K."/>
            <person name="Jurgens J.A."/>
            <person name="Kallen N."/>
            <person name="Kersten P."/>
            <person name="Kohler A."/>
            <person name="Kuees U."/>
            <person name="Kumar T.K.A."/>
            <person name="Kuo A."/>
            <person name="LaButti K."/>
            <person name="Larrondo L.F."/>
            <person name="Lindquist E."/>
            <person name="Ling A."/>
            <person name="Lombard V."/>
            <person name="Lucas S."/>
            <person name="Lundell T."/>
            <person name="Martin R."/>
            <person name="McLaughlin D.J."/>
            <person name="Morgenstern I."/>
            <person name="Morin E."/>
            <person name="Murat C."/>
            <person name="Nagy L.G."/>
            <person name="Nolan M."/>
            <person name="Ohm R.A."/>
            <person name="Patyshakuliyeva A."/>
            <person name="Rokas A."/>
            <person name="Ruiz-Duenas F.J."/>
            <person name="Sabat G."/>
            <person name="Salamov A."/>
            <person name="Samejima M."/>
            <person name="Schmutz J."/>
            <person name="Slot J.C."/>
            <person name="St John F."/>
            <person name="Stenlid J."/>
            <person name="Sun H."/>
            <person name="Sun S."/>
            <person name="Syed K."/>
            <person name="Tsang A."/>
            <person name="Wiebenga A."/>
            <person name="Young D."/>
            <person name="Pisabarro A."/>
            <person name="Eastwood D.C."/>
            <person name="Martin F."/>
            <person name="Cullen D."/>
            <person name="Grigoriev I.V."/>
            <person name="Hibbett D.S."/>
        </authorList>
    </citation>
    <scope>NUCLEOTIDE SEQUENCE [LARGE SCALE GENOMIC DNA]</scope>
    <source>
        <strain evidence="1 2">DJM-731 SS1</strain>
    </source>
</reference>
<dbReference type="AlphaFoldDB" id="M5GAI0"/>
<keyword evidence="2" id="KW-1185">Reference proteome</keyword>
<organism evidence="1 2">
    <name type="scientific">Dacryopinax primogenitus (strain DJM 731)</name>
    <name type="common">Brown rot fungus</name>
    <dbReference type="NCBI Taxonomy" id="1858805"/>
    <lineage>
        <taxon>Eukaryota</taxon>
        <taxon>Fungi</taxon>
        <taxon>Dikarya</taxon>
        <taxon>Basidiomycota</taxon>
        <taxon>Agaricomycotina</taxon>
        <taxon>Dacrymycetes</taxon>
        <taxon>Dacrymycetales</taxon>
        <taxon>Dacrymycetaceae</taxon>
        <taxon>Dacryopinax</taxon>
    </lineage>
</organism>
<protein>
    <submittedName>
        <fullName evidence="1">Uncharacterized protein</fullName>
    </submittedName>
</protein>
<sequence>MPTLTSQLVHASVANPDNKDELLRCPQRRWSNRSDVGCSWVASGRLLWILLTDMLVLSDTSGDLAPEFHGLLRF</sequence>
<proteinExistence type="predicted"/>
<evidence type="ECO:0000313" key="2">
    <source>
        <dbReference type="Proteomes" id="UP000030653"/>
    </source>
</evidence>
<dbReference type="GeneID" id="63687408"/>
<dbReference type="HOGENOM" id="CLU_2687781_0_0_1"/>
<dbReference type="RefSeq" id="XP_040629851.1">
    <property type="nucleotide sequence ID" value="XM_040772346.1"/>
</dbReference>
<evidence type="ECO:0000313" key="1">
    <source>
        <dbReference type="EMBL" id="EJU02957.1"/>
    </source>
</evidence>
<accession>M5GAI0</accession>
<name>M5GAI0_DACPD</name>
<gene>
    <name evidence="1" type="ORF">DACRYDRAFT_21339</name>
</gene>
<dbReference type="EMBL" id="JH795860">
    <property type="protein sequence ID" value="EJU02957.1"/>
    <property type="molecule type" value="Genomic_DNA"/>
</dbReference>
<dbReference type="Proteomes" id="UP000030653">
    <property type="component" value="Unassembled WGS sequence"/>
</dbReference>